<name>A0A3S5C8A1_9PLAT</name>
<dbReference type="EMBL" id="CAAALY010271355">
    <property type="protein sequence ID" value="VEL41855.1"/>
    <property type="molecule type" value="Genomic_DNA"/>
</dbReference>
<organism evidence="1 2">
    <name type="scientific">Protopolystoma xenopodis</name>
    <dbReference type="NCBI Taxonomy" id="117903"/>
    <lineage>
        <taxon>Eukaryota</taxon>
        <taxon>Metazoa</taxon>
        <taxon>Spiralia</taxon>
        <taxon>Lophotrochozoa</taxon>
        <taxon>Platyhelminthes</taxon>
        <taxon>Monogenea</taxon>
        <taxon>Polyopisthocotylea</taxon>
        <taxon>Polystomatidea</taxon>
        <taxon>Polystomatidae</taxon>
        <taxon>Protopolystoma</taxon>
    </lineage>
</organism>
<feature type="non-terminal residue" evidence="1">
    <location>
        <position position="1"/>
    </location>
</feature>
<keyword evidence="2" id="KW-1185">Reference proteome</keyword>
<proteinExistence type="predicted"/>
<gene>
    <name evidence="1" type="ORF">PXEA_LOCUS35295</name>
</gene>
<comment type="caution">
    <text evidence="1">The sequence shown here is derived from an EMBL/GenBank/DDBJ whole genome shotgun (WGS) entry which is preliminary data.</text>
</comment>
<dbReference type="Proteomes" id="UP000784294">
    <property type="component" value="Unassembled WGS sequence"/>
</dbReference>
<accession>A0A3S5C8A1</accession>
<reference evidence="1" key="1">
    <citation type="submission" date="2018-11" db="EMBL/GenBank/DDBJ databases">
        <authorList>
            <consortium name="Pathogen Informatics"/>
        </authorList>
    </citation>
    <scope>NUCLEOTIDE SEQUENCE</scope>
</reference>
<protein>
    <submittedName>
        <fullName evidence="1">Uncharacterized protein</fullName>
    </submittedName>
</protein>
<evidence type="ECO:0000313" key="2">
    <source>
        <dbReference type="Proteomes" id="UP000784294"/>
    </source>
</evidence>
<dbReference type="AlphaFoldDB" id="A0A3S5C8A1"/>
<evidence type="ECO:0000313" key="1">
    <source>
        <dbReference type="EMBL" id="VEL41855.1"/>
    </source>
</evidence>
<sequence length="213" mass="23332">VTWSVLAFSCRNVDSVIRLLEAFAISHIGYSSDSTSVSTAPASGLAHSDYTASPSILQTSSTQPPPQSLPVNADLTEMDADVNLASSSNNADSDSKPTATRHVATMTPSQAMTLNGSSIELIRPPRRLYASLLEATGALDRPVSSLKSQQYLRRRNHPHRTTPLISGRNRSARSRVMDQNSFCQVSLFFILPLDCTIRFSYGITLNVYFYLFL</sequence>